<gene>
    <name evidence="2" type="ORF">EYF80_009558</name>
</gene>
<comment type="caution">
    <text evidence="2">The sequence shown here is derived from an EMBL/GenBank/DDBJ whole genome shotgun (WGS) entry which is preliminary data.</text>
</comment>
<dbReference type="Proteomes" id="UP000314294">
    <property type="component" value="Unassembled WGS sequence"/>
</dbReference>
<proteinExistence type="predicted"/>
<accession>A0A4Z2ISS2</accession>
<dbReference type="AlphaFoldDB" id="A0A4Z2ISS2"/>
<dbReference type="EMBL" id="SRLO01000056">
    <property type="protein sequence ID" value="TNN80233.1"/>
    <property type="molecule type" value="Genomic_DNA"/>
</dbReference>
<feature type="region of interest" description="Disordered" evidence="1">
    <location>
        <begin position="338"/>
        <end position="362"/>
    </location>
</feature>
<protein>
    <submittedName>
        <fullName evidence="2">Uncharacterized protein</fullName>
    </submittedName>
</protein>
<dbReference type="OrthoDB" id="10681049at2759"/>
<evidence type="ECO:0000256" key="1">
    <source>
        <dbReference type="SAM" id="MobiDB-lite"/>
    </source>
</evidence>
<reference evidence="2 3" key="1">
    <citation type="submission" date="2019-03" db="EMBL/GenBank/DDBJ databases">
        <title>First draft genome of Liparis tanakae, snailfish: a comprehensive survey of snailfish specific genes.</title>
        <authorList>
            <person name="Kim W."/>
            <person name="Song I."/>
            <person name="Jeong J.-H."/>
            <person name="Kim D."/>
            <person name="Kim S."/>
            <person name="Ryu S."/>
            <person name="Song J.Y."/>
            <person name="Lee S.K."/>
        </authorList>
    </citation>
    <scope>NUCLEOTIDE SEQUENCE [LARGE SCALE GENOMIC DNA]</scope>
    <source>
        <tissue evidence="2">Muscle</tissue>
    </source>
</reference>
<feature type="region of interest" description="Disordered" evidence="1">
    <location>
        <begin position="1"/>
        <end position="89"/>
    </location>
</feature>
<feature type="compositionally biased region" description="Basic and acidic residues" evidence="1">
    <location>
        <begin position="37"/>
        <end position="48"/>
    </location>
</feature>
<evidence type="ECO:0000313" key="2">
    <source>
        <dbReference type="EMBL" id="TNN80233.1"/>
    </source>
</evidence>
<name>A0A4Z2ISS2_9TELE</name>
<organism evidence="2 3">
    <name type="scientific">Liparis tanakae</name>
    <name type="common">Tanaka's snailfish</name>
    <dbReference type="NCBI Taxonomy" id="230148"/>
    <lineage>
        <taxon>Eukaryota</taxon>
        <taxon>Metazoa</taxon>
        <taxon>Chordata</taxon>
        <taxon>Craniata</taxon>
        <taxon>Vertebrata</taxon>
        <taxon>Euteleostomi</taxon>
        <taxon>Actinopterygii</taxon>
        <taxon>Neopterygii</taxon>
        <taxon>Teleostei</taxon>
        <taxon>Neoteleostei</taxon>
        <taxon>Acanthomorphata</taxon>
        <taxon>Eupercaria</taxon>
        <taxon>Perciformes</taxon>
        <taxon>Cottioidei</taxon>
        <taxon>Cottales</taxon>
        <taxon>Liparidae</taxon>
        <taxon>Liparis</taxon>
    </lineage>
</organism>
<feature type="compositionally biased region" description="Basic and acidic residues" evidence="1">
    <location>
        <begin position="339"/>
        <end position="352"/>
    </location>
</feature>
<evidence type="ECO:0000313" key="3">
    <source>
        <dbReference type="Proteomes" id="UP000314294"/>
    </source>
</evidence>
<feature type="compositionally biased region" description="Basic and acidic residues" evidence="1">
    <location>
        <begin position="1"/>
        <end position="24"/>
    </location>
</feature>
<sequence>MLKPVFEREERERHREKKGEERKASALRATQASLPRQSEEREIEREKQAGQGPAVGPDPYGAAGSGMNTSPHPTPHAARPLDTSKTPEIKKKPVVGFRYDIATRLRLVRPSPLCVSVRPSAGSLDSQVAGLSFSRDVGPDDEQPARLPESPTMTADVFSPLLFGSRTEEEEEEEEEEDSSCRGLYFLCKEAAYEQMRDVAVTCRDRKHEGSGLDRRAGGSLTALKPIKATWTLGYRSGAIAFGDKPAETLFGFLSPLRRLLCLTRLCAVEVSARSNDFKRRAEEHPVVKGILRHNSCQSARKTPVLRAPRSAICHRPSKQTINLMLCEALSCAKGQRGQSRDGEKERTRSSSEELEGLNGAI</sequence>
<keyword evidence="3" id="KW-1185">Reference proteome</keyword>